<dbReference type="Proteomes" id="UP000245461">
    <property type="component" value="Unassembled WGS sequence"/>
</dbReference>
<gene>
    <name evidence="1" type="ORF">DKG74_12725</name>
</gene>
<sequence length="104" mass="10892">MDRALSLLTLTATKTVSAEEAAGVVAMFGGSTLTFEGEKVKVGFGPAPVACAWAWGEAGEIRLSSCLDKRKQPAPGPARLELSADGTIRLIEEDGSALAFRRGR</sequence>
<protein>
    <submittedName>
        <fullName evidence="1">Uncharacterized protein</fullName>
    </submittedName>
</protein>
<reference evidence="1 2" key="1">
    <citation type="submission" date="2018-05" db="EMBL/GenBank/DDBJ databases">
        <title>Zavarzinia sp. HR-AS.</title>
        <authorList>
            <person name="Lee Y."/>
            <person name="Jeon C.O."/>
        </authorList>
    </citation>
    <scope>NUCLEOTIDE SEQUENCE [LARGE SCALE GENOMIC DNA]</scope>
    <source>
        <strain evidence="1 2">HR-AS</strain>
    </source>
</reference>
<evidence type="ECO:0000313" key="1">
    <source>
        <dbReference type="EMBL" id="PWR21304.1"/>
    </source>
</evidence>
<comment type="caution">
    <text evidence="1">The sequence shown here is derived from an EMBL/GenBank/DDBJ whole genome shotgun (WGS) entry which is preliminary data.</text>
</comment>
<keyword evidence="2" id="KW-1185">Reference proteome</keyword>
<name>A0A317E4K5_9PROT</name>
<organism evidence="1 2">
    <name type="scientific">Zavarzinia aquatilis</name>
    <dbReference type="NCBI Taxonomy" id="2211142"/>
    <lineage>
        <taxon>Bacteria</taxon>
        <taxon>Pseudomonadati</taxon>
        <taxon>Pseudomonadota</taxon>
        <taxon>Alphaproteobacteria</taxon>
        <taxon>Rhodospirillales</taxon>
        <taxon>Zavarziniaceae</taxon>
        <taxon>Zavarzinia</taxon>
    </lineage>
</organism>
<dbReference type="EMBL" id="QGLE01000007">
    <property type="protein sequence ID" value="PWR21304.1"/>
    <property type="molecule type" value="Genomic_DNA"/>
</dbReference>
<evidence type="ECO:0000313" key="2">
    <source>
        <dbReference type="Proteomes" id="UP000245461"/>
    </source>
</evidence>
<accession>A0A317E4K5</accession>
<proteinExistence type="predicted"/>
<dbReference type="AlphaFoldDB" id="A0A317E4K5"/>